<dbReference type="InterPro" id="IPR042095">
    <property type="entry name" value="SUMF_sf"/>
</dbReference>
<evidence type="ECO:0000313" key="3">
    <source>
        <dbReference type="EMBL" id="TKR32991.1"/>
    </source>
</evidence>
<proteinExistence type="predicted"/>
<dbReference type="Pfam" id="PF03781">
    <property type="entry name" value="FGE-sulfatase"/>
    <property type="match status" value="1"/>
</dbReference>
<evidence type="ECO:0000256" key="1">
    <source>
        <dbReference type="SAM" id="MobiDB-lite"/>
    </source>
</evidence>
<protein>
    <submittedName>
        <fullName evidence="3">Formylglycine-generating enzyme family protein</fullName>
    </submittedName>
</protein>
<dbReference type="GO" id="GO:0120147">
    <property type="term" value="F:formylglycine-generating oxidase activity"/>
    <property type="evidence" value="ECO:0007669"/>
    <property type="project" value="TreeGrafter"/>
</dbReference>
<reference evidence="3 4" key="1">
    <citation type="submission" date="2019-04" db="EMBL/GenBank/DDBJ databases">
        <title>Reference strain of H23.</title>
        <authorList>
            <person name="Luo X."/>
        </authorList>
    </citation>
    <scope>NUCLEOTIDE SEQUENCE [LARGE SCALE GENOMIC DNA]</scope>
    <source>
        <strain evidence="3 4">H23</strain>
    </source>
</reference>
<dbReference type="PANTHER" id="PTHR23150">
    <property type="entry name" value="SULFATASE MODIFYING FACTOR 1, 2"/>
    <property type="match status" value="1"/>
</dbReference>
<dbReference type="AlphaFoldDB" id="A0A4U5JWF1"/>
<dbReference type="InterPro" id="IPR016187">
    <property type="entry name" value="CTDL_fold"/>
</dbReference>
<dbReference type="InterPro" id="IPR005532">
    <property type="entry name" value="SUMF_dom"/>
</dbReference>
<dbReference type="RefSeq" id="WP_137265201.1">
    <property type="nucleotide sequence ID" value="NZ_SZUA01000001.1"/>
</dbReference>
<dbReference type="SUPFAM" id="SSF56436">
    <property type="entry name" value="C-type lectin-like"/>
    <property type="match status" value="1"/>
</dbReference>
<organism evidence="3 4">
    <name type="scientific">Luteimonas gilva</name>
    <dbReference type="NCBI Taxonomy" id="2572684"/>
    <lineage>
        <taxon>Bacteria</taxon>
        <taxon>Pseudomonadati</taxon>
        <taxon>Pseudomonadota</taxon>
        <taxon>Gammaproteobacteria</taxon>
        <taxon>Lysobacterales</taxon>
        <taxon>Lysobacteraceae</taxon>
        <taxon>Luteimonas</taxon>
    </lineage>
</organism>
<gene>
    <name evidence="3" type="ORF">FCE95_01335</name>
</gene>
<sequence length="629" mass="68030">MVRADLPVASEKRRIRHALAFAALSALCFAGCGREQPAPKPQTSGARPAAKAPAPSVTISGDDRAAGLLNWTPPVVDLQPDKLDAAKREAAKAAKEQRWYADAQSAIPLYLAVLKIAPDDAAARDGLKRSLAGLLKSGQAILARTDEDEQALAQAHEIAAVARTVDPAAPETILYLTQVDLADRLLQLNQQGESDLQASRLGEATDGALRKFRAVLALRPQQPRAMQGMAAVESALIRRAEGAAERGEFGAARYWLKLAAAVRPGSATIADAQARVQATRAMLVARWHDEGIAALAKPFDGLALARRKLADVLRIAEPGDAAAADLRERIELAAHYGLFRPGQAFTDALRDGGRGPQMVVVPHGGFRMGAKDNEPGSTKAEKPSHYVRFERGFAMSRSEVTVAEFRRFMQTGVHRARAERRGHSIVYDERSGNFVRRSGVDWQSDYVGNPAADDAPVLHVSHGDAEAYTEWLTRQSGHRYRLPSEAEFEYAVRAGNDGAWPWGEGRPPAGSGNLTGSLDRSPSGRNWSNAFAGYGDGHWGPAPAGGRPNVYGLYDLAGNVSEWTADCWHEGYRRAPSDGRAWINPGCRTRVIRGGSWASSPAQTRSAWRMSASRDITNARLGFRVVRDL</sequence>
<dbReference type="OrthoDB" id="9768004at2"/>
<feature type="region of interest" description="Disordered" evidence="1">
    <location>
        <begin position="35"/>
        <end position="57"/>
    </location>
</feature>
<dbReference type="PANTHER" id="PTHR23150:SF35">
    <property type="entry name" value="BLL6746 PROTEIN"/>
    <property type="match status" value="1"/>
</dbReference>
<evidence type="ECO:0000313" key="4">
    <source>
        <dbReference type="Proteomes" id="UP000308707"/>
    </source>
</evidence>
<accession>A0A4U5JWF1</accession>
<dbReference type="Proteomes" id="UP000308707">
    <property type="component" value="Unassembled WGS sequence"/>
</dbReference>
<name>A0A4U5JWF1_9GAMM</name>
<dbReference type="Gene3D" id="3.90.1580.10">
    <property type="entry name" value="paralog of FGE (formylglycine-generating enzyme)"/>
    <property type="match status" value="1"/>
</dbReference>
<dbReference type="EMBL" id="SZUA01000001">
    <property type="protein sequence ID" value="TKR32991.1"/>
    <property type="molecule type" value="Genomic_DNA"/>
</dbReference>
<keyword evidence="4" id="KW-1185">Reference proteome</keyword>
<comment type="caution">
    <text evidence="3">The sequence shown here is derived from an EMBL/GenBank/DDBJ whole genome shotgun (WGS) entry which is preliminary data.</text>
</comment>
<feature type="domain" description="Sulfatase-modifying factor enzyme-like" evidence="2">
    <location>
        <begin position="355"/>
        <end position="627"/>
    </location>
</feature>
<dbReference type="InterPro" id="IPR051043">
    <property type="entry name" value="Sulfatase_Mod_Factor_Kinase"/>
</dbReference>
<evidence type="ECO:0000259" key="2">
    <source>
        <dbReference type="Pfam" id="PF03781"/>
    </source>
</evidence>